<accession>A0A3A1TSS3</accession>
<proteinExistence type="predicted"/>
<comment type="caution">
    <text evidence="2">The sequence shown here is derived from an EMBL/GenBank/DDBJ whole genome shotgun (WGS) entry which is preliminary data.</text>
</comment>
<dbReference type="Proteomes" id="UP000265742">
    <property type="component" value="Unassembled WGS sequence"/>
</dbReference>
<sequence length="72" mass="7541">MNSANTTTAPAVRPSGPITTLALVRLTHGPVGWAAHAPALVLWAQHRLRRSPVASGATVPTPPRRDLPGPFC</sequence>
<dbReference type="RefSeq" id="WP_119483464.1">
    <property type="nucleotide sequence ID" value="NZ_QXTG01000003.1"/>
</dbReference>
<feature type="compositionally biased region" description="Basic and acidic residues" evidence="1">
    <location>
        <begin position="63"/>
        <end position="72"/>
    </location>
</feature>
<dbReference type="AlphaFoldDB" id="A0A3A1TSS3"/>
<dbReference type="EMBL" id="QXTG01000003">
    <property type="protein sequence ID" value="RIX26403.1"/>
    <property type="molecule type" value="Genomic_DNA"/>
</dbReference>
<name>A0A3A1TSS3_9MICO</name>
<reference evidence="3" key="1">
    <citation type="submission" date="2018-09" db="EMBL/GenBank/DDBJ databases">
        <authorList>
            <person name="Kim I."/>
        </authorList>
    </citation>
    <scope>NUCLEOTIDE SEQUENCE [LARGE SCALE GENOMIC DNA]</scope>
    <source>
        <strain evidence="3">DD4a</strain>
    </source>
</reference>
<keyword evidence="3" id="KW-1185">Reference proteome</keyword>
<gene>
    <name evidence="2" type="ORF">D1781_15760</name>
</gene>
<feature type="region of interest" description="Disordered" evidence="1">
    <location>
        <begin position="51"/>
        <end position="72"/>
    </location>
</feature>
<protein>
    <submittedName>
        <fullName evidence="2">Uncharacterized protein</fullName>
    </submittedName>
</protein>
<evidence type="ECO:0000313" key="2">
    <source>
        <dbReference type="EMBL" id="RIX26403.1"/>
    </source>
</evidence>
<organism evidence="2 3">
    <name type="scientific">Amnibacterium setariae</name>
    <dbReference type="NCBI Taxonomy" id="2306585"/>
    <lineage>
        <taxon>Bacteria</taxon>
        <taxon>Bacillati</taxon>
        <taxon>Actinomycetota</taxon>
        <taxon>Actinomycetes</taxon>
        <taxon>Micrococcales</taxon>
        <taxon>Microbacteriaceae</taxon>
        <taxon>Amnibacterium</taxon>
    </lineage>
</organism>
<evidence type="ECO:0000313" key="3">
    <source>
        <dbReference type="Proteomes" id="UP000265742"/>
    </source>
</evidence>
<evidence type="ECO:0000256" key="1">
    <source>
        <dbReference type="SAM" id="MobiDB-lite"/>
    </source>
</evidence>